<dbReference type="InterPro" id="IPR030395">
    <property type="entry name" value="GP_PDE_dom"/>
</dbReference>
<organism evidence="3 4">
    <name type="scientific">Caulifigura coniformis</name>
    <dbReference type="NCBI Taxonomy" id="2527983"/>
    <lineage>
        <taxon>Bacteria</taxon>
        <taxon>Pseudomonadati</taxon>
        <taxon>Planctomycetota</taxon>
        <taxon>Planctomycetia</taxon>
        <taxon>Planctomycetales</taxon>
        <taxon>Planctomycetaceae</taxon>
        <taxon>Caulifigura</taxon>
    </lineage>
</organism>
<dbReference type="KEGG" id="ccos:Pan44_35020"/>
<dbReference type="PANTHER" id="PTHR46211:SF14">
    <property type="entry name" value="GLYCEROPHOSPHODIESTER PHOSPHODIESTERASE"/>
    <property type="match status" value="1"/>
</dbReference>
<dbReference type="RefSeq" id="WP_145031269.1">
    <property type="nucleotide sequence ID" value="NZ_CP036271.1"/>
</dbReference>
<dbReference type="EC" id="3.1.4.46" evidence="3"/>
<protein>
    <submittedName>
        <fullName evidence="3">Putative glycerophosphoryl diester phosphodiesterase 1</fullName>
        <ecNumber evidence="3">3.1.4.46</ecNumber>
    </submittedName>
</protein>
<dbReference type="Pfam" id="PF03009">
    <property type="entry name" value="GDPD"/>
    <property type="match status" value="1"/>
</dbReference>
<dbReference type="InterPro" id="IPR017946">
    <property type="entry name" value="PLC-like_Pdiesterase_TIM-brl"/>
</dbReference>
<dbReference type="SUPFAM" id="SSF51695">
    <property type="entry name" value="PLC-like phosphodiesterases"/>
    <property type="match status" value="1"/>
</dbReference>
<evidence type="ECO:0000259" key="2">
    <source>
        <dbReference type="PROSITE" id="PS51704"/>
    </source>
</evidence>
<accession>A0A517SH55</accession>
<keyword evidence="3" id="KW-0378">Hydrolase</keyword>
<feature type="chain" id="PRO_5022057691" evidence="1">
    <location>
        <begin position="29"/>
        <end position="277"/>
    </location>
</feature>
<evidence type="ECO:0000256" key="1">
    <source>
        <dbReference type="SAM" id="SignalP"/>
    </source>
</evidence>
<gene>
    <name evidence="3" type="primary">glpQ1</name>
    <name evidence="3" type="ORF">Pan44_35020</name>
</gene>
<name>A0A517SH55_9PLAN</name>
<dbReference type="Proteomes" id="UP000315700">
    <property type="component" value="Chromosome"/>
</dbReference>
<dbReference type="GO" id="GO:0008889">
    <property type="term" value="F:glycerophosphodiester phosphodiesterase activity"/>
    <property type="evidence" value="ECO:0007669"/>
    <property type="project" value="UniProtKB-EC"/>
</dbReference>
<proteinExistence type="predicted"/>
<evidence type="ECO:0000313" key="3">
    <source>
        <dbReference type="EMBL" id="QDT55459.1"/>
    </source>
</evidence>
<evidence type="ECO:0000313" key="4">
    <source>
        <dbReference type="Proteomes" id="UP000315700"/>
    </source>
</evidence>
<reference evidence="3 4" key="1">
    <citation type="submission" date="2019-02" db="EMBL/GenBank/DDBJ databases">
        <title>Deep-cultivation of Planctomycetes and their phenomic and genomic characterization uncovers novel biology.</title>
        <authorList>
            <person name="Wiegand S."/>
            <person name="Jogler M."/>
            <person name="Boedeker C."/>
            <person name="Pinto D."/>
            <person name="Vollmers J."/>
            <person name="Rivas-Marin E."/>
            <person name="Kohn T."/>
            <person name="Peeters S.H."/>
            <person name="Heuer A."/>
            <person name="Rast P."/>
            <person name="Oberbeckmann S."/>
            <person name="Bunk B."/>
            <person name="Jeske O."/>
            <person name="Meyerdierks A."/>
            <person name="Storesund J.E."/>
            <person name="Kallscheuer N."/>
            <person name="Luecker S."/>
            <person name="Lage O.M."/>
            <person name="Pohl T."/>
            <person name="Merkel B.J."/>
            <person name="Hornburger P."/>
            <person name="Mueller R.-W."/>
            <person name="Bruemmer F."/>
            <person name="Labrenz M."/>
            <person name="Spormann A.M."/>
            <person name="Op den Camp H."/>
            <person name="Overmann J."/>
            <person name="Amann R."/>
            <person name="Jetten M.S.M."/>
            <person name="Mascher T."/>
            <person name="Medema M.H."/>
            <person name="Devos D.P."/>
            <person name="Kaster A.-K."/>
            <person name="Ovreas L."/>
            <person name="Rohde M."/>
            <person name="Galperin M.Y."/>
            <person name="Jogler C."/>
        </authorList>
    </citation>
    <scope>NUCLEOTIDE SEQUENCE [LARGE SCALE GENOMIC DNA]</scope>
    <source>
        <strain evidence="3 4">Pan44</strain>
    </source>
</reference>
<dbReference type="PROSITE" id="PS51704">
    <property type="entry name" value="GP_PDE"/>
    <property type="match status" value="1"/>
</dbReference>
<feature type="signal peptide" evidence="1">
    <location>
        <begin position="1"/>
        <end position="28"/>
    </location>
</feature>
<dbReference type="GO" id="GO:0006629">
    <property type="term" value="P:lipid metabolic process"/>
    <property type="evidence" value="ECO:0007669"/>
    <property type="project" value="InterPro"/>
</dbReference>
<sequence length="277" mass="30300" precursor="true">MNVRRFLGSLVVLGSALVALVGAHPASGGEKTPIILAHRGGAYEYEENTMEGFRACYERGIRGFETDVRMTKDGVLVILHDDTLDRTHNGTGSVEHKTAAELRDVTTKKKGQKMLFLDELLDYFADKPDVYIEWEMKVSNKDLYPNDRISEYCQKLYTAAEKKKAKGSVYVYSSFDERPLKAIDAIAPAAPMSLIAGKPCSAEFIQKAKAVGADRIACQINGSSRASIKEAQKAGLMVNGWPGRGAQDYQLAIGLGLDVHCTDVPVAVIAVKEQIDK</sequence>
<feature type="domain" description="GP-PDE" evidence="2">
    <location>
        <begin position="33"/>
        <end position="272"/>
    </location>
</feature>
<dbReference type="EMBL" id="CP036271">
    <property type="protein sequence ID" value="QDT55459.1"/>
    <property type="molecule type" value="Genomic_DNA"/>
</dbReference>
<dbReference type="PANTHER" id="PTHR46211">
    <property type="entry name" value="GLYCEROPHOSPHORYL DIESTER PHOSPHODIESTERASE"/>
    <property type="match status" value="1"/>
</dbReference>
<keyword evidence="1" id="KW-0732">Signal</keyword>
<dbReference type="OrthoDB" id="238714at2"/>
<dbReference type="Gene3D" id="3.20.20.190">
    <property type="entry name" value="Phosphatidylinositol (PI) phosphodiesterase"/>
    <property type="match status" value="1"/>
</dbReference>
<dbReference type="AlphaFoldDB" id="A0A517SH55"/>
<keyword evidence="4" id="KW-1185">Reference proteome</keyword>
<dbReference type="InParanoid" id="A0A517SH55"/>